<gene>
    <name evidence="6" type="ORF">CC86DRAFT_366277</name>
</gene>
<accession>A0A6A7AH12</accession>
<keyword evidence="2 6" id="KW-0378">Hydrolase</keyword>
<reference evidence="6" key="1">
    <citation type="journal article" date="2020" name="Stud. Mycol.">
        <title>101 Dothideomycetes genomes: a test case for predicting lifestyles and emergence of pathogens.</title>
        <authorList>
            <person name="Haridas S."/>
            <person name="Albert R."/>
            <person name="Binder M."/>
            <person name="Bloem J."/>
            <person name="Labutti K."/>
            <person name="Salamov A."/>
            <person name="Andreopoulos B."/>
            <person name="Baker S."/>
            <person name="Barry K."/>
            <person name="Bills G."/>
            <person name="Bluhm B."/>
            <person name="Cannon C."/>
            <person name="Castanera R."/>
            <person name="Culley D."/>
            <person name="Daum C."/>
            <person name="Ezra D."/>
            <person name="Gonzalez J."/>
            <person name="Henrissat B."/>
            <person name="Kuo A."/>
            <person name="Liang C."/>
            <person name="Lipzen A."/>
            <person name="Lutzoni F."/>
            <person name="Magnuson J."/>
            <person name="Mondo S."/>
            <person name="Nolan M."/>
            <person name="Ohm R."/>
            <person name="Pangilinan J."/>
            <person name="Park H.-J."/>
            <person name="Ramirez L."/>
            <person name="Alfaro M."/>
            <person name="Sun H."/>
            <person name="Tritt A."/>
            <person name="Yoshinaga Y."/>
            <person name="Zwiers L.-H."/>
            <person name="Turgeon B."/>
            <person name="Goodwin S."/>
            <person name="Spatafora J."/>
            <person name="Crous P."/>
            <person name="Grigoriev I."/>
        </authorList>
    </citation>
    <scope>NUCLEOTIDE SEQUENCE</scope>
    <source>
        <strain evidence="6">CBS 113818</strain>
    </source>
</reference>
<evidence type="ECO:0000313" key="7">
    <source>
        <dbReference type="Proteomes" id="UP000799424"/>
    </source>
</evidence>
<feature type="chain" id="PRO_5025457221" description="1-alkyl-2-acetylglycerophosphocholine esterase" evidence="5">
    <location>
        <begin position="23"/>
        <end position="379"/>
    </location>
</feature>
<evidence type="ECO:0000256" key="2">
    <source>
        <dbReference type="ARBA" id="ARBA00022801"/>
    </source>
</evidence>
<keyword evidence="3" id="KW-0442">Lipid degradation</keyword>
<dbReference type="EC" id="3.1.1.47" evidence="1"/>
<evidence type="ECO:0000256" key="5">
    <source>
        <dbReference type="SAM" id="SignalP"/>
    </source>
</evidence>
<organism evidence="6 7">
    <name type="scientific">Ophiobolus disseminans</name>
    <dbReference type="NCBI Taxonomy" id="1469910"/>
    <lineage>
        <taxon>Eukaryota</taxon>
        <taxon>Fungi</taxon>
        <taxon>Dikarya</taxon>
        <taxon>Ascomycota</taxon>
        <taxon>Pezizomycotina</taxon>
        <taxon>Dothideomycetes</taxon>
        <taxon>Pleosporomycetidae</taxon>
        <taxon>Pleosporales</taxon>
        <taxon>Pleosporineae</taxon>
        <taxon>Phaeosphaeriaceae</taxon>
        <taxon>Ophiobolus</taxon>
    </lineage>
</organism>
<keyword evidence="7" id="KW-1185">Reference proteome</keyword>
<dbReference type="GO" id="GO:0003847">
    <property type="term" value="F:1-alkyl-2-acetylglycerophosphocholine esterase activity"/>
    <property type="evidence" value="ECO:0007669"/>
    <property type="project" value="UniProtKB-EC"/>
</dbReference>
<evidence type="ECO:0000256" key="3">
    <source>
        <dbReference type="ARBA" id="ARBA00022963"/>
    </source>
</evidence>
<dbReference type="SUPFAM" id="SSF53474">
    <property type="entry name" value="alpha/beta-Hydrolases"/>
    <property type="match status" value="1"/>
</dbReference>
<evidence type="ECO:0000256" key="4">
    <source>
        <dbReference type="ARBA" id="ARBA00023098"/>
    </source>
</evidence>
<evidence type="ECO:0000256" key="1">
    <source>
        <dbReference type="ARBA" id="ARBA00013201"/>
    </source>
</evidence>
<dbReference type="OrthoDB" id="2363873at2759"/>
<dbReference type="InterPro" id="IPR029058">
    <property type="entry name" value="AB_hydrolase_fold"/>
</dbReference>
<name>A0A6A7AH12_9PLEO</name>
<dbReference type="PANTHER" id="PTHR10272">
    <property type="entry name" value="PLATELET-ACTIVATING FACTOR ACETYLHYDROLASE"/>
    <property type="match status" value="1"/>
</dbReference>
<protein>
    <recommendedName>
        <fullName evidence="1">1-alkyl-2-acetylglycerophosphocholine esterase</fullName>
        <ecNumber evidence="1">3.1.1.47</ecNumber>
    </recommendedName>
</protein>
<evidence type="ECO:0000313" key="6">
    <source>
        <dbReference type="EMBL" id="KAF2832496.1"/>
    </source>
</evidence>
<dbReference type="AlphaFoldDB" id="A0A6A7AH12"/>
<proteinExistence type="predicted"/>
<dbReference type="Gene3D" id="3.40.50.1820">
    <property type="entry name" value="alpha/beta hydrolase"/>
    <property type="match status" value="1"/>
</dbReference>
<keyword evidence="5" id="KW-0732">Signal</keyword>
<dbReference type="Proteomes" id="UP000799424">
    <property type="component" value="Unassembled WGS sequence"/>
</dbReference>
<dbReference type="GO" id="GO:0016042">
    <property type="term" value="P:lipid catabolic process"/>
    <property type="evidence" value="ECO:0007669"/>
    <property type="project" value="UniProtKB-KW"/>
</dbReference>
<keyword evidence="4" id="KW-0443">Lipid metabolism</keyword>
<dbReference type="PANTHER" id="PTHR10272:SF14">
    <property type="entry name" value="PAF ACETYLHYDROLASE FAMILY PROTEIN"/>
    <property type="match status" value="1"/>
</dbReference>
<dbReference type="Pfam" id="PF03403">
    <property type="entry name" value="PAF-AH_p_II"/>
    <property type="match status" value="1"/>
</dbReference>
<dbReference type="EMBL" id="MU006217">
    <property type="protein sequence ID" value="KAF2832496.1"/>
    <property type="molecule type" value="Genomic_DNA"/>
</dbReference>
<sequence length="379" mass="40893">MVYQTVFTIATLALWPLRAASATVLPVAGPKRFDVAITTASLTDSDRLDPFTGDGRARSIMVSSFNPVASCLQTHLEAYMPPATAAFLDDKFSAYGLPNGSFRSLQIETCNTTQRGPCSSDNFPLVLFSGASETSRLIYTSMLQSIAATGYLVVSIDHPYDADVVEFLDGTTVTGKDISSDEDIELALATRVGDITFVRQQMTNATIADNLFPGHQLGNRLPKTAVIGHSLGGATAASAMLQDVSINAGLNLDGSMFGKVLEAGLDRPFMLMGHENKTQETDPSWKAIWLQIKEWKAEFEVKGAAHYSFSDLPLITAVLGLQEQLPAEVAEFLGTIEGHHMTELIVEYVSMFLDLVLKNGSENGLIESNDNFPEVVVGA</sequence>
<feature type="signal peptide" evidence="5">
    <location>
        <begin position="1"/>
        <end position="22"/>
    </location>
</feature>